<accession>A0AAF1JZZ4</accession>
<dbReference type="RefSeq" id="WP_211876173.1">
    <property type="nucleotide sequence ID" value="NZ_JAAEDH010000030.1"/>
</dbReference>
<organism evidence="1 2">
    <name type="scientific">Plastoroseomonas arctica</name>
    <dbReference type="NCBI Taxonomy" id="1509237"/>
    <lineage>
        <taxon>Bacteria</taxon>
        <taxon>Pseudomonadati</taxon>
        <taxon>Pseudomonadota</taxon>
        <taxon>Alphaproteobacteria</taxon>
        <taxon>Acetobacterales</taxon>
        <taxon>Acetobacteraceae</taxon>
        <taxon>Plastoroseomonas</taxon>
    </lineage>
</organism>
<keyword evidence="2" id="KW-1185">Reference proteome</keyword>
<reference evidence="1" key="1">
    <citation type="submission" date="2020-01" db="EMBL/GenBank/DDBJ databases">
        <authorList>
            <person name="Rat A."/>
        </authorList>
    </citation>
    <scope>NUCLEOTIDE SEQUENCE</scope>
    <source>
        <strain evidence="1">LMG 28251</strain>
    </source>
</reference>
<dbReference type="Proteomes" id="UP001196068">
    <property type="component" value="Unassembled WGS sequence"/>
</dbReference>
<sequence length="229" mass="25834">MAAKTAIIISHYNLYSTLCLESLIAQIQDDFETGHAHCFVVVNFAQRKILELPGLRRPVSILYRENTGMNIGAWDHGWRAAFNYDNFIFLQEECRILRVGWLAAYLERLSDTSIGLIGESINADMSWEQFLNLPSRISKSVWRRVHSEVLALGIEMGSSSRHLQSLIWGARRSVLEKIGGFPIGMTKMQCIGSEVGVSLKVQSAGLRVELVGDRPFSWISHPQWDRNAG</sequence>
<reference evidence="1" key="2">
    <citation type="journal article" date="2021" name="Syst. Appl. Microbiol.">
        <title>Roseomonas hellenica sp. nov., isolated from roots of wild-growing Alkanna tinctoria.</title>
        <authorList>
            <person name="Rat A."/>
            <person name="Naranjo H.D."/>
            <person name="Lebbe L."/>
            <person name="Cnockaert M."/>
            <person name="Krigas N."/>
            <person name="Grigoriadou K."/>
            <person name="Maloupa E."/>
            <person name="Willems A."/>
        </authorList>
    </citation>
    <scope>NUCLEOTIDE SEQUENCE</scope>
    <source>
        <strain evidence="1">LMG 28251</strain>
    </source>
</reference>
<protein>
    <submittedName>
        <fullName evidence="1">Glycosyltransferase family 2 protein</fullName>
    </submittedName>
</protein>
<gene>
    <name evidence="1" type="ORF">GXW79_19705</name>
</gene>
<dbReference type="EMBL" id="JAAEDH010000030">
    <property type="protein sequence ID" value="MBR0657310.1"/>
    <property type="molecule type" value="Genomic_DNA"/>
</dbReference>
<dbReference type="SUPFAM" id="SSF53448">
    <property type="entry name" value="Nucleotide-diphospho-sugar transferases"/>
    <property type="match status" value="1"/>
</dbReference>
<name>A0AAF1JZZ4_9PROT</name>
<dbReference type="Gene3D" id="3.90.550.10">
    <property type="entry name" value="Spore Coat Polysaccharide Biosynthesis Protein SpsA, Chain A"/>
    <property type="match status" value="1"/>
</dbReference>
<evidence type="ECO:0000313" key="2">
    <source>
        <dbReference type="Proteomes" id="UP001196068"/>
    </source>
</evidence>
<dbReference type="InterPro" id="IPR029044">
    <property type="entry name" value="Nucleotide-diphossugar_trans"/>
</dbReference>
<proteinExistence type="predicted"/>
<dbReference type="CDD" id="cd00761">
    <property type="entry name" value="Glyco_tranf_GTA_type"/>
    <property type="match status" value="1"/>
</dbReference>
<comment type="caution">
    <text evidence="1">The sequence shown here is derived from an EMBL/GenBank/DDBJ whole genome shotgun (WGS) entry which is preliminary data.</text>
</comment>
<dbReference type="AlphaFoldDB" id="A0AAF1JZZ4"/>
<evidence type="ECO:0000313" key="1">
    <source>
        <dbReference type="EMBL" id="MBR0657310.1"/>
    </source>
</evidence>